<gene>
    <name evidence="1" type="ORF">METZ01_LOCUS368294</name>
</gene>
<sequence length="81" mass="10091">MKKFFKKIWIFILWFFEKHQSLSVHYNKYNQEGEIIDVLVRKFEVRKFYKKTPKYMKFKTMNGKKVEIKTNSPMDYIVEDL</sequence>
<name>A0A382SZR1_9ZZZZ</name>
<dbReference type="AlphaFoldDB" id="A0A382SZR1"/>
<protein>
    <submittedName>
        <fullName evidence="1">Uncharacterized protein</fullName>
    </submittedName>
</protein>
<reference evidence="1" key="1">
    <citation type="submission" date="2018-05" db="EMBL/GenBank/DDBJ databases">
        <authorList>
            <person name="Lanie J.A."/>
            <person name="Ng W.-L."/>
            <person name="Kazmierczak K.M."/>
            <person name="Andrzejewski T.M."/>
            <person name="Davidsen T.M."/>
            <person name="Wayne K.J."/>
            <person name="Tettelin H."/>
            <person name="Glass J.I."/>
            <person name="Rusch D."/>
            <person name="Podicherti R."/>
            <person name="Tsui H.-C.T."/>
            <person name="Winkler M.E."/>
        </authorList>
    </citation>
    <scope>NUCLEOTIDE SEQUENCE</scope>
</reference>
<evidence type="ECO:0000313" key="1">
    <source>
        <dbReference type="EMBL" id="SVD15440.1"/>
    </source>
</evidence>
<dbReference type="EMBL" id="UINC01132866">
    <property type="protein sequence ID" value="SVD15440.1"/>
    <property type="molecule type" value="Genomic_DNA"/>
</dbReference>
<accession>A0A382SZR1</accession>
<organism evidence="1">
    <name type="scientific">marine metagenome</name>
    <dbReference type="NCBI Taxonomy" id="408172"/>
    <lineage>
        <taxon>unclassified sequences</taxon>
        <taxon>metagenomes</taxon>
        <taxon>ecological metagenomes</taxon>
    </lineage>
</organism>
<proteinExistence type="predicted"/>